<sequence length="57" mass="6616">MPHAGRENMDFTHGMNMDANCQQDEYTSLEVMAIFPSNASFEYRVSSMVYFSFGLYF</sequence>
<evidence type="ECO:0000313" key="2">
    <source>
        <dbReference type="Proteomes" id="UP000593564"/>
    </source>
</evidence>
<dbReference type="EMBL" id="JACBKZ010000006">
    <property type="protein sequence ID" value="KAF5949060.1"/>
    <property type="molecule type" value="Genomic_DNA"/>
</dbReference>
<evidence type="ECO:0000313" key="1">
    <source>
        <dbReference type="EMBL" id="KAF5949060.1"/>
    </source>
</evidence>
<reference evidence="1 2" key="2">
    <citation type="submission" date="2020-07" db="EMBL/GenBank/DDBJ databases">
        <title>Genome assembly of wild tea tree DASZ reveals pedigree and selection history of tea varieties.</title>
        <authorList>
            <person name="Zhang W."/>
        </authorList>
    </citation>
    <scope>NUCLEOTIDE SEQUENCE [LARGE SCALE GENOMIC DNA]</scope>
    <source>
        <strain evidence="2">cv. G240</strain>
        <tissue evidence="1">Leaf</tissue>
    </source>
</reference>
<comment type="caution">
    <text evidence="1">The sequence shown here is derived from an EMBL/GenBank/DDBJ whole genome shotgun (WGS) entry which is preliminary data.</text>
</comment>
<dbReference type="Proteomes" id="UP000593564">
    <property type="component" value="Unassembled WGS sequence"/>
</dbReference>
<gene>
    <name evidence="1" type="ORF">HYC85_015017</name>
</gene>
<name>A0A7J7H806_CAMSI</name>
<keyword evidence="2" id="KW-1185">Reference proteome</keyword>
<dbReference type="AlphaFoldDB" id="A0A7J7H806"/>
<reference evidence="2" key="1">
    <citation type="journal article" date="2020" name="Nat. Commun.">
        <title>Genome assembly of wild tea tree DASZ reveals pedigree and selection history of tea varieties.</title>
        <authorList>
            <person name="Zhang W."/>
            <person name="Zhang Y."/>
            <person name="Qiu H."/>
            <person name="Guo Y."/>
            <person name="Wan H."/>
            <person name="Zhang X."/>
            <person name="Scossa F."/>
            <person name="Alseekh S."/>
            <person name="Zhang Q."/>
            <person name="Wang P."/>
            <person name="Xu L."/>
            <person name="Schmidt M.H."/>
            <person name="Jia X."/>
            <person name="Li D."/>
            <person name="Zhu A."/>
            <person name="Guo F."/>
            <person name="Chen W."/>
            <person name="Ni D."/>
            <person name="Usadel B."/>
            <person name="Fernie A.R."/>
            <person name="Wen W."/>
        </authorList>
    </citation>
    <scope>NUCLEOTIDE SEQUENCE [LARGE SCALE GENOMIC DNA]</scope>
    <source>
        <strain evidence="2">cv. G240</strain>
    </source>
</reference>
<protein>
    <submittedName>
        <fullName evidence="1">Uncharacterized protein</fullName>
    </submittedName>
</protein>
<accession>A0A7J7H806</accession>
<organism evidence="1 2">
    <name type="scientific">Camellia sinensis</name>
    <name type="common">Tea plant</name>
    <name type="synonym">Thea sinensis</name>
    <dbReference type="NCBI Taxonomy" id="4442"/>
    <lineage>
        <taxon>Eukaryota</taxon>
        <taxon>Viridiplantae</taxon>
        <taxon>Streptophyta</taxon>
        <taxon>Embryophyta</taxon>
        <taxon>Tracheophyta</taxon>
        <taxon>Spermatophyta</taxon>
        <taxon>Magnoliopsida</taxon>
        <taxon>eudicotyledons</taxon>
        <taxon>Gunneridae</taxon>
        <taxon>Pentapetalae</taxon>
        <taxon>asterids</taxon>
        <taxon>Ericales</taxon>
        <taxon>Theaceae</taxon>
        <taxon>Camellia</taxon>
    </lineage>
</organism>
<proteinExistence type="predicted"/>